<feature type="region of interest" description="Disordered" evidence="1">
    <location>
        <begin position="270"/>
        <end position="294"/>
    </location>
</feature>
<evidence type="ECO:0000313" key="2">
    <source>
        <dbReference type="EMBL" id="THY71152.1"/>
    </source>
</evidence>
<organism evidence="2 3">
    <name type="scientific">Aureobasidium pullulans</name>
    <name type="common">Black yeast</name>
    <name type="synonym">Pullularia pullulans</name>
    <dbReference type="NCBI Taxonomy" id="5580"/>
    <lineage>
        <taxon>Eukaryota</taxon>
        <taxon>Fungi</taxon>
        <taxon>Dikarya</taxon>
        <taxon>Ascomycota</taxon>
        <taxon>Pezizomycotina</taxon>
        <taxon>Dothideomycetes</taxon>
        <taxon>Dothideomycetidae</taxon>
        <taxon>Dothideales</taxon>
        <taxon>Saccotheciaceae</taxon>
        <taxon>Aureobasidium</taxon>
    </lineage>
</organism>
<proteinExistence type="predicted"/>
<reference evidence="2 3" key="1">
    <citation type="submission" date="2018-10" db="EMBL/GenBank/DDBJ databases">
        <title>Fifty Aureobasidium pullulans genomes reveal a recombining polyextremotolerant generalist.</title>
        <authorList>
            <person name="Gostincar C."/>
            <person name="Turk M."/>
            <person name="Zajc J."/>
            <person name="Gunde-Cimerman N."/>
        </authorList>
    </citation>
    <scope>NUCLEOTIDE SEQUENCE [LARGE SCALE GENOMIC DNA]</scope>
    <source>
        <strain evidence="2 3">EXF-4256</strain>
    </source>
</reference>
<gene>
    <name evidence="2" type="ORF">D6C94_07955</name>
</gene>
<dbReference type="Proteomes" id="UP000305064">
    <property type="component" value="Unassembled WGS sequence"/>
</dbReference>
<evidence type="ECO:0008006" key="4">
    <source>
        <dbReference type="Google" id="ProtNLM"/>
    </source>
</evidence>
<evidence type="ECO:0000313" key="3">
    <source>
        <dbReference type="Proteomes" id="UP000305064"/>
    </source>
</evidence>
<dbReference type="AlphaFoldDB" id="A0AB38LPG2"/>
<feature type="region of interest" description="Disordered" evidence="1">
    <location>
        <begin position="106"/>
        <end position="145"/>
    </location>
</feature>
<accession>A0AB38LPG2</accession>
<feature type="compositionally biased region" description="Acidic residues" evidence="1">
    <location>
        <begin position="279"/>
        <end position="288"/>
    </location>
</feature>
<dbReference type="EMBL" id="QZBJ01000063">
    <property type="protein sequence ID" value="THY71152.1"/>
    <property type="molecule type" value="Genomic_DNA"/>
</dbReference>
<sequence length="479" mass="51387">MNSIAGIQSLESRIKNAYKARWARSGQDTPEVLFDKEFRPDTRNNSVHILWYACVQGKDYPHVTGYGTTIQGALEDLLSQLYEGPQKWLAKLAVERDAFVSELKQKQMAKDKKHSPVQLATKPSAANAVPTPPSSSLVAPSPPVSAGTPTQVSNFIFTGHPAVSKKPTDKIALKPQVAGAGSHQNSKPKADTPFNNLSAWVPGTKTTGFKSAGGSFGPGFASSFGQPASSFGSQFLSSTPSAPAPKFGGGIMPCNFTGLFGEKAILEEARQREKRKEEDMESDEDEEDWEKRDAARQARKKAKLLTVIQPSKQTFGKPLQPLQSARATFSLGSGHTSSETLPLPPTAPVLSPFSNSNIIKDTNTTTFHAGGSNNAAFFHSFSAFPALPAPIRTPQTSVNNPFSGLPAETEEGRKFRQGLEKKIAVYQVENKIKAEHPDTSASHAGESGEAKPSPGFNFVSSADIGSRASSFAMFGSYPQ</sequence>
<evidence type="ECO:0000256" key="1">
    <source>
        <dbReference type="SAM" id="MobiDB-lite"/>
    </source>
</evidence>
<name>A0AB38LPG2_AURPU</name>
<comment type="caution">
    <text evidence="2">The sequence shown here is derived from an EMBL/GenBank/DDBJ whole genome shotgun (WGS) entry which is preliminary data.</text>
</comment>
<protein>
    <recommendedName>
        <fullName evidence="4">ArfGap-domain-containing protein</fullName>
    </recommendedName>
</protein>